<feature type="non-terminal residue" evidence="1">
    <location>
        <position position="57"/>
    </location>
</feature>
<proteinExistence type="predicted"/>
<reference evidence="1" key="1">
    <citation type="journal article" date="2015" name="Nature">
        <title>Complex archaea that bridge the gap between prokaryotes and eukaryotes.</title>
        <authorList>
            <person name="Spang A."/>
            <person name="Saw J.H."/>
            <person name="Jorgensen S.L."/>
            <person name="Zaremba-Niedzwiedzka K."/>
            <person name="Martijn J."/>
            <person name="Lind A.E."/>
            <person name="van Eijk R."/>
            <person name="Schleper C."/>
            <person name="Guy L."/>
            <person name="Ettema T.J."/>
        </authorList>
    </citation>
    <scope>NUCLEOTIDE SEQUENCE</scope>
</reference>
<dbReference type="EMBL" id="LAZR01039478">
    <property type="protein sequence ID" value="KKL16906.1"/>
    <property type="molecule type" value="Genomic_DNA"/>
</dbReference>
<dbReference type="AlphaFoldDB" id="A0A0F9DGL6"/>
<organism evidence="1">
    <name type="scientific">marine sediment metagenome</name>
    <dbReference type="NCBI Taxonomy" id="412755"/>
    <lineage>
        <taxon>unclassified sequences</taxon>
        <taxon>metagenomes</taxon>
        <taxon>ecological metagenomes</taxon>
    </lineage>
</organism>
<accession>A0A0F9DGL6</accession>
<protein>
    <submittedName>
        <fullName evidence="1">Uncharacterized protein</fullName>
    </submittedName>
</protein>
<sequence>MRNPGTATEATRLNCPHCPYETDSPETYEAHLASHKQVLVLLGPLVEMPEMTEFVQR</sequence>
<comment type="caution">
    <text evidence="1">The sequence shown here is derived from an EMBL/GenBank/DDBJ whole genome shotgun (WGS) entry which is preliminary data.</text>
</comment>
<evidence type="ECO:0000313" key="1">
    <source>
        <dbReference type="EMBL" id="KKL16906.1"/>
    </source>
</evidence>
<name>A0A0F9DGL6_9ZZZZ</name>
<gene>
    <name evidence="1" type="ORF">LCGC14_2490860</name>
</gene>